<feature type="compositionally biased region" description="Low complexity" evidence="1">
    <location>
        <begin position="24"/>
        <end position="43"/>
    </location>
</feature>
<feature type="region of interest" description="Disordered" evidence="1">
    <location>
        <begin position="1"/>
        <end position="57"/>
    </location>
</feature>
<proteinExistence type="predicted"/>
<gene>
    <name evidence="2" type="ORF">METZ01_LOCUS478322</name>
</gene>
<reference evidence="2" key="1">
    <citation type="submission" date="2018-05" db="EMBL/GenBank/DDBJ databases">
        <authorList>
            <person name="Lanie J.A."/>
            <person name="Ng W.-L."/>
            <person name="Kazmierczak K.M."/>
            <person name="Andrzejewski T.M."/>
            <person name="Davidsen T.M."/>
            <person name="Wayne K.J."/>
            <person name="Tettelin H."/>
            <person name="Glass J.I."/>
            <person name="Rusch D."/>
            <person name="Podicherti R."/>
            <person name="Tsui H.-C.T."/>
            <person name="Winkler M.E."/>
        </authorList>
    </citation>
    <scope>NUCLEOTIDE SEQUENCE</scope>
</reference>
<sequence length="143" mass="15882">MSSDATKKSSENSKKVADEKSPTKTETSSDNSSSTSTKTNKSSAPTRPTSYFSSVSTDEYRSGWDAVFNDTSSKKNKVGKSRERNTTLDLPLSIMLSNEDLSKELNELLKKAVRKRAKKDNLPIGKLLTRAQIKWKLECKLGE</sequence>
<dbReference type="AlphaFoldDB" id="A0A383C1G7"/>
<accession>A0A383C1G7</accession>
<feature type="compositionally biased region" description="Basic and acidic residues" evidence="1">
    <location>
        <begin position="1"/>
        <end position="23"/>
    </location>
</feature>
<organism evidence="2">
    <name type="scientific">marine metagenome</name>
    <dbReference type="NCBI Taxonomy" id="408172"/>
    <lineage>
        <taxon>unclassified sequences</taxon>
        <taxon>metagenomes</taxon>
        <taxon>ecological metagenomes</taxon>
    </lineage>
</organism>
<feature type="compositionally biased region" description="Polar residues" evidence="1">
    <location>
        <begin position="44"/>
        <end position="57"/>
    </location>
</feature>
<protein>
    <submittedName>
        <fullName evidence="2">Uncharacterized protein</fullName>
    </submittedName>
</protein>
<dbReference type="EMBL" id="UINC01204645">
    <property type="protein sequence ID" value="SVE25468.1"/>
    <property type="molecule type" value="Genomic_DNA"/>
</dbReference>
<name>A0A383C1G7_9ZZZZ</name>
<evidence type="ECO:0000313" key="2">
    <source>
        <dbReference type="EMBL" id="SVE25468.1"/>
    </source>
</evidence>
<evidence type="ECO:0000256" key="1">
    <source>
        <dbReference type="SAM" id="MobiDB-lite"/>
    </source>
</evidence>